<dbReference type="CTD" id="4539"/>
<keyword evidence="1" id="KW-1133">Transmembrane helix</keyword>
<proteinExistence type="predicted"/>
<evidence type="ECO:0000313" key="2">
    <source>
        <dbReference type="EMBL" id="ABM79871.1"/>
    </source>
</evidence>
<dbReference type="RefSeq" id="YP_001023670.1">
    <property type="nucleotide sequence ID" value="NC_008828.1"/>
</dbReference>
<geneLocation type="mitochondrion" evidence="2"/>
<accession>A2TN54</accession>
<feature type="transmembrane region" description="Helical" evidence="1">
    <location>
        <begin position="21"/>
        <end position="42"/>
    </location>
</feature>
<dbReference type="AlphaFoldDB" id="A2TN54"/>
<sequence length="81" mass="9808">MFYVKLIFIPIFMMFYSKMMIYFLIILELMNIMILMIIMMLYNLEAVLLVLLIQVLDSIIIMSYTMMNLLSWESSFNWSLI</sequence>
<reference evidence="2" key="1">
    <citation type="submission" date="2007-01" db="EMBL/GenBank/DDBJ databases">
        <authorList>
            <person name="Tang S."/>
            <person name="Wang G."/>
            <person name="Hyman B."/>
        </authorList>
    </citation>
    <scope>NUCLEOTIDE SEQUENCE</scope>
</reference>
<keyword evidence="1" id="KW-0472">Membrane</keyword>
<name>A2TN54_9BILA</name>
<evidence type="ECO:0000256" key="1">
    <source>
        <dbReference type="SAM" id="Phobius"/>
    </source>
</evidence>
<organism evidence="2">
    <name type="scientific">Hexamermis agrotis</name>
    <dbReference type="NCBI Taxonomy" id="387665"/>
    <lineage>
        <taxon>Eukaryota</taxon>
        <taxon>Metazoa</taxon>
        <taxon>Ecdysozoa</taxon>
        <taxon>Nematoda</taxon>
        <taxon>Enoplea</taxon>
        <taxon>Dorylaimia</taxon>
        <taxon>Mermithida</taxon>
        <taxon>Mermithoidea</taxon>
        <taxon>Mermithidae</taxon>
        <taxon>Hexamermis</taxon>
    </lineage>
</organism>
<gene>
    <name evidence="2" type="primary">ND4L</name>
</gene>
<keyword evidence="1" id="KW-0812">Transmembrane</keyword>
<protein>
    <submittedName>
        <fullName evidence="2">NADH dehydrogenase subunit 4L</fullName>
    </submittedName>
</protein>
<keyword evidence="2" id="KW-0496">Mitochondrion</keyword>
<dbReference type="GeneID" id="4788081"/>
<feature type="transmembrane region" description="Helical" evidence="1">
    <location>
        <begin position="48"/>
        <end position="70"/>
    </location>
</feature>
<dbReference type="EMBL" id="EF368011">
    <property type="protein sequence ID" value="ABM79871.1"/>
    <property type="molecule type" value="Genomic_DNA"/>
</dbReference>